<dbReference type="SUPFAM" id="SSF63867">
    <property type="entry name" value="MoeA C-terminal domain-like"/>
    <property type="match status" value="1"/>
</dbReference>
<sequence length="350" mass="37399">MSLSLASPALSTEVVALAQALGRVTAEDVFCPLDLPGWDTSSVEGYALRAAAVPEQGGYLGLGSEALPVAAGMPLPPGTDSVVPQMRCRVYGSRLWCPPLRAGEHVRPRGEELQRGQRVLCAGQRLRAQELGLLAAAGIPRVKVYRALRVCLLNGGDGLREPGESLARGQVFNSNRYLVAALLRRWGVEVQDYEVLVDALTSSQDALALAASECDVLLSTGGASAGEKNPLEQLGKPWIGLPRNPADALVTTLVVVRPFLLRAQGAQRVSPTPASVPAGFDWLTPDTRRHYLLARLSPSLDGQLRAILHPQQNPPLLTAACWADGLVIVEADQQVFKGTPVPYLSFADFH</sequence>
<dbReference type="EMBL" id="QUZU01000007">
    <property type="protein sequence ID" value="TFY90590.1"/>
    <property type="molecule type" value="Genomic_DNA"/>
</dbReference>
<dbReference type="InterPro" id="IPR005110">
    <property type="entry name" value="MoeA_linker/N"/>
</dbReference>
<comment type="catalytic activity">
    <reaction evidence="5">
        <text>adenylyl-molybdopterin + molybdate = Mo-molybdopterin + AMP + H(+)</text>
        <dbReference type="Rhea" id="RHEA:35047"/>
        <dbReference type="ChEBI" id="CHEBI:15378"/>
        <dbReference type="ChEBI" id="CHEBI:36264"/>
        <dbReference type="ChEBI" id="CHEBI:62727"/>
        <dbReference type="ChEBI" id="CHEBI:71302"/>
        <dbReference type="ChEBI" id="CHEBI:456215"/>
        <dbReference type="EC" id="2.10.1.1"/>
    </reaction>
</comment>
<evidence type="ECO:0000256" key="4">
    <source>
        <dbReference type="ARBA" id="ARBA00023150"/>
    </source>
</evidence>
<dbReference type="EC" id="2.10.1.1" evidence="6"/>
<dbReference type="Pfam" id="PF03453">
    <property type="entry name" value="MoeA_N"/>
    <property type="match status" value="1"/>
</dbReference>
<reference evidence="8 9" key="1">
    <citation type="journal article" date="2019" name="Syst. Appl. Microbiol.">
        <title>New species of pathogenic Pseudomonas isolated from citrus in Tunisia: Proposal of Pseudomonas kairouanensis sp. nov. and Pseudomonas nabeulensis sp. nov.</title>
        <authorList>
            <person name="Oueslati M."/>
            <person name="Mulet M."/>
            <person name="Gomila M."/>
            <person name="Berge O."/>
            <person name="Hajlaoui M.R."/>
            <person name="Lalucat J."/>
            <person name="Sadfi-Zouaoui N."/>
            <person name="Garcia-Valdes E."/>
        </authorList>
    </citation>
    <scope>NUCLEOTIDE SEQUENCE [LARGE SCALE GENOMIC DNA]</scope>
    <source>
        <strain evidence="8 9">KC12</strain>
    </source>
</reference>
<dbReference type="GO" id="GO:0061599">
    <property type="term" value="F:molybdopterin molybdotransferase activity"/>
    <property type="evidence" value="ECO:0007669"/>
    <property type="project" value="UniProtKB-UniRule"/>
</dbReference>
<dbReference type="InterPro" id="IPR036135">
    <property type="entry name" value="MoeA_linker/N_sf"/>
</dbReference>
<keyword evidence="6" id="KW-0460">Magnesium</keyword>
<evidence type="ECO:0000256" key="6">
    <source>
        <dbReference type="RuleBase" id="RU365090"/>
    </source>
</evidence>
<evidence type="ECO:0000256" key="3">
    <source>
        <dbReference type="ARBA" id="ARBA00010763"/>
    </source>
</evidence>
<dbReference type="InterPro" id="IPR036425">
    <property type="entry name" value="MoaB/Mog-like_dom_sf"/>
</dbReference>
<dbReference type="Gene3D" id="3.40.980.10">
    <property type="entry name" value="MoaB/Mog-like domain"/>
    <property type="match status" value="2"/>
</dbReference>
<comment type="cofactor">
    <cofactor evidence="6">
        <name>Mg(2+)</name>
        <dbReference type="ChEBI" id="CHEBI:18420"/>
    </cofactor>
</comment>
<comment type="function">
    <text evidence="1 6">Catalyzes the insertion of molybdate into adenylated molybdopterin with the concomitant release of AMP.</text>
</comment>
<dbReference type="GO" id="GO:0046872">
    <property type="term" value="F:metal ion binding"/>
    <property type="evidence" value="ECO:0007669"/>
    <property type="project" value="UniProtKB-UniRule"/>
</dbReference>
<dbReference type="RefSeq" id="WP_135288791.1">
    <property type="nucleotide sequence ID" value="NZ_QUZU01000007.1"/>
</dbReference>
<proteinExistence type="inferred from homology"/>
<evidence type="ECO:0000313" key="9">
    <source>
        <dbReference type="Proteomes" id="UP000297391"/>
    </source>
</evidence>
<dbReference type="GO" id="GO:0006777">
    <property type="term" value="P:Mo-molybdopterin cofactor biosynthetic process"/>
    <property type="evidence" value="ECO:0007669"/>
    <property type="project" value="UniProtKB-UniRule"/>
</dbReference>
<dbReference type="AlphaFoldDB" id="A0A4Z0AVX8"/>
<evidence type="ECO:0000256" key="1">
    <source>
        <dbReference type="ARBA" id="ARBA00002901"/>
    </source>
</evidence>
<gene>
    <name evidence="8" type="ORF">DYL59_08605</name>
</gene>
<keyword evidence="4 6" id="KW-0501">Molybdenum cofactor biosynthesis</keyword>
<dbReference type="OrthoDB" id="9804758at2"/>
<evidence type="ECO:0000256" key="2">
    <source>
        <dbReference type="ARBA" id="ARBA00005046"/>
    </source>
</evidence>
<feature type="domain" description="MoaB/Mog" evidence="7">
    <location>
        <begin position="151"/>
        <end position="262"/>
    </location>
</feature>
<keyword evidence="6 8" id="KW-0808">Transferase</keyword>
<comment type="similarity">
    <text evidence="3 6">Belongs to the MoeA family.</text>
</comment>
<dbReference type="Gene3D" id="2.40.340.10">
    <property type="entry name" value="MoeA, C-terminal, domain IV"/>
    <property type="match status" value="1"/>
</dbReference>
<accession>A0A4Z0AVX8</accession>
<dbReference type="SMART" id="SM00852">
    <property type="entry name" value="MoCF_biosynth"/>
    <property type="match status" value="1"/>
</dbReference>
<evidence type="ECO:0000259" key="7">
    <source>
        <dbReference type="SMART" id="SM00852"/>
    </source>
</evidence>
<evidence type="ECO:0000313" key="8">
    <source>
        <dbReference type="EMBL" id="TFY90590.1"/>
    </source>
</evidence>
<dbReference type="GO" id="GO:0005829">
    <property type="term" value="C:cytosol"/>
    <property type="evidence" value="ECO:0007669"/>
    <property type="project" value="TreeGrafter"/>
</dbReference>
<dbReference type="CDD" id="cd00887">
    <property type="entry name" value="MoeA"/>
    <property type="match status" value="1"/>
</dbReference>
<dbReference type="InterPro" id="IPR005111">
    <property type="entry name" value="MoeA_C_domain_IV"/>
</dbReference>
<dbReference type="Proteomes" id="UP000297391">
    <property type="component" value="Unassembled WGS sequence"/>
</dbReference>
<keyword evidence="6" id="KW-0479">Metal-binding</keyword>
<dbReference type="InterPro" id="IPR001453">
    <property type="entry name" value="MoaB/Mog_dom"/>
</dbReference>
<name>A0A4Z0AVX8_9PSED</name>
<organism evidence="8 9">
    <name type="scientific">Pseudomonas kairouanensis</name>
    <dbReference type="NCBI Taxonomy" id="2293832"/>
    <lineage>
        <taxon>Bacteria</taxon>
        <taxon>Pseudomonadati</taxon>
        <taxon>Pseudomonadota</taxon>
        <taxon>Gammaproteobacteria</taxon>
        <taxon>Pseudomonadales</taxon>
        <taxon>Pseudomonadaceae</taxon>
        <taxon>Pseudomonas</taxon>
    </lineage>
</organism>
<dbReference type="Pfam" id="PF03454">
    <property type="entry name" value="MoeA_C"/>
    <property type="match status" value="1"/>
</dbReference>
<dbReference type="Gene3D" id="3.90.105.10">
    <property type="entry name" value="Molybdopterin biosynthesis moea protein, domain 2"/>
    <property type="match status" value="1"/>
</dbReference>
<evidence type="ECO:0000256" key="5">
    <source>
        <dbReference type="ARBA" id="ARBA00047317"/>
    </source>
</evidence>
<dbReference type="PANTHER" id="PTHR10192">
    <property type="entry name" value="MOLYBDOPTERIN BIOSYNTHESIS PROTEIN"/>
    <property type="match status" value="1"/>
</dbReference>
<dbReference type="SUPFAM" id="SSF63882">
    <property type="entry name" value="MoeA N-terminal region -like"/>
    <property type="match status" value="1"/>
</dbReference>
<dbReference type="UniPathway" id="UPA00344"/>
<keyword evidence="9" id="KW-1185">Reference proteome</keyword>
<dbReference type="SUPFAM" id="SSF53218">
    <property type="entry name" value="Molybdenum cofactor biosynthesis proteins"/>
    <property type="match status" value="1"/>
</dbReference>
<dbReference type="Gene3D" id="2.170.190.11">
    <property type="entry name" value="Molybdopterin biosynthesis moea protein, domain 3"/>
    <property type="match status" value="1"/>
</dbReference>
<dbReference type="Pfam" id="PF00994">
    <property type="entry name" value="MoCF_biosynth"/>
    <property type="match status" value="1"/>
</dbReference>
<protein>
    <recommendedName>
        <fullName evidence="6">Molybdopterin molybdenumtransferase</fullName>
        <ecNumber evidence="6">2.10.1.1</ecNumber>
    </recommendedName>
</protein>
<comment type="pathway">
    <text evidence="2 6">Cofactor biosynthesis; molybdopterin biosynthesis.</text>
</comment>
<comment type="caution">
    <text evidence="8">The sequence shown here is derived from an EMBL/GenBank/DDBJ whole genome shotgun (WGS) entry which is preliminary data.</text>
</comment>
<keyword evidence="6" id="KW-0500">Molybdenum</keyword>
<dbReference type="InterPro" id="IPR038987">
    <property type="entry name" value="MoeA-like"/>
</dbReference>
<dbReference type="PANTHER" id="PTHR10192:SF5">
    <property type="entry name" value="GEPHYRIN"/>
    <property type="match status" value="1"/>
</dbReference>
<dbReference type="InterPro" id="IPR036688">
    <property type="entry name" value="MoeA_C_domain_IV_sf"/>
</dbReference>